<dbReference type="EMBL" id="SMTF01000002">
    <property type="protein sequence ID" value="TDK27197.1"/>
    <property type="molecule type" value="Genomic_DNA"/>
</dbReference>
<gene>
    <name evidence="1" type="ORF">E2F46_03035</name>
</gene>
<evidence type="ECO:0000313" key="1">
    <source>
        <dbReference type="EMBL" id="TDK27197.1"/>
    </source>
</evidence>
<evidence type="ECO:0008006" key="3">
    <source>
        <dbReference type="Google" id="ProtNLM"/>
    </source>
</evidence>
<protein>
    <recommendedName>
        <fullName evidence="3">Hemolysin</fullName>
    </recommendedName>
</protein>
<evidence type="ECO:0000313" key="2">
    <source>
        <dbReference type="Proteomes" id="UP000294796"/>
    </source>
</evidence>
<comment type="caution">
    <text evidence="1">The sequence shown here is derived from an EMBL/GenBank/DDBJ whole genome shotgun (WGS) entry which is preliminary data.</text>
</comment>
<organism evidence="1 2">
    <name type="scientific">Luteimonas aestuarii</name>
    <dbReference type="NCBI Taxonomy" id="453837"/>
    <lineage>
        <taxon>Bacteria</taxon>
        <taxon>Pseudomonadati</taxon>
        <taxon>Pseudomonadota</taxon>
        <taxon>Gammaproteobacteria</taxon>
        <taxon>Lysobacterales</taxon>
        <taxon>Lysobacteraceae</taxon>
        <taxon>Luteimonas</taxon>
    </lineage>
</organism>
<name>A0A4R5U0W7_9GAMM</name>
<proteinExistence type="predicted"/>
<keyword evidence="2" id="KW-1185">Reference proteome</keyword>
<accession>A0A4R5U0W7</accession>
<dbReference type="Proteomes" id="UP000294796">
    <property type="component" value="Unassembled WGS sequence"/>
</dbReference>
<dbReference type="RefSeq" id="WP_133320697.1">
    <property type="nucleotide sequence ID" value="NZ_SMTF01000002.1"/>
</dbReference>
<dbReference type="AlphaFoldDB" id="A0A4R5U0W7"/>
<reference evidence="1 2" key="1">
    <citation type="submission" date="2019-03" db="EMBL/GenBank/DDBJ databases">
        <title>Luteimonas zhaokaii sp.nov., isolated from the rectal contents of Plateau pika in Yushu, Qinghai Province, China.</title>
        <authorList>
            <person name="Zhang G."/>
        </authorList>
    </citation>
    <scope>NUCLEOTIDE SEQUENCE [LARGE SCALE GENOMIC DNA]</scope>
    <source>
        <strain evidence="1 2">B9</strain>
    </source>
</reference>
<sequence length="550" mass="61040">MNGLTERDLRILGRYAKDGNRELYWNYLAHQPGNDGYALLALGVVRDDNVPGQVANRYAADYARVQQTRHGSEFPDRPRISEREWDAFGADLIREDLTRRKEQLERYRRPDLALNLPVRDVQESHDIAFDAHRIDPNAWTPRILLEAARSRDGEAAAERIWGDLLNNDLRGVVRGRDTLAHVGRYLEGSDGLRYGAALGLARLGAIPGGSNTDPDVVHRAQGVWTQRDARDGSWRDVSAGRHGVSTLQVRDPVRLAELDDTRALRLEVQQRRTQFHSDDPHRQIAASPRVLADNGRDEAPGFLVAALAPEVTDDIRDARHAGNAQYRAALDRVALFESQQGIQGGPYREQLAASLAVVGKIENIDFGRTYLAKSPDGGFVLEQRARYGSTEPDQRIPIDAATLSNLPIMQSSREWARLQSPHYVSDAPAATRSAEQMQALQRLSAGDREMFERVRAAVPAQVGDDHVLSAVQGARENGIRRAEDIGRVCMAGDQLCVGGSFTGTTRVDVTQPVPDSQATVDRLAQLEQSRELVAMQRQEQAQQTGLVRSM</sequence>
<dbReference type="OrthoDB" id="5944365at2"/>